<dbReference type="AlphaFoldDB" id="A0A414S889"/>
<dbReference type="EMBL" id="QRHZ01000013">
    <property type="protein sequence ID" value="RHG14430.1"/>
    <property type="molecule type" value="Genomic_DNA"/>
</dbReference>
<accession>A0A414S889</accession>
<reference evidence="1 2" key="1">
    <citation type="submission" date="2018-08" db="EMBL/GenBank/DDBJ databases">
        <title>A genome reference for cultivated species of the human gut microbiota.</title>
        <authorList>
            <person name="Zou Y."/>
            <person name="Xue W."/>
            <person name="Luo G."/>
        </authorList>
    </citation>
    <scope>NUCLEOTIDE SEQUENCE [LARGE SCALE GENOMIC DNA]</scope>
    <source>
        <strain evidence="1 2">AM22-9LB</strain>
    </source>
</reference>
<dbReference type="RefSeq" id="WP_118198110.1">
    <property type="nucleotide sequence ID" value="NZ_QRHZ01000013.1"/>
</dbReference>
<gene>
    <name evidence="1" type="primary">pglZ</name>
    <name evidence="1" type="ORF">DW272_15825</name>
</gene>
<sequence length="881" mass="102239">MDTDKIIQDLNRRFAAPLPEFYQRRIIFWYDEDKEFEDKLDEIVLENAKVITLTGNNAFSVKKLLSVDDLTTNYLVYSPLVYDHPEDNWLLDVELYSEEFRADLISIWMDEMGIVSNPSMRKLVKHYRTYFKAIDRREKIIRQNKIPAIPSQLHMAVMAAICGLKDAQSNIILRSVFKAGLELDNNAVYQDFLKYQANEVFWAMVRQRYGFTEEEPDLGRLAIHLLLTAATRTMQQEYLAGLDSFISMPHQAYCYEFISEWLYSKDIQQLYDVARYVEDETHLYQRFEKLTVDDLAGTECFPCINEVILTKLMTEISDHIIDVDTITETVEKRRTCAWYEPFENFYDGLMQVANMQNFFKEHSAGFHTAEAKDIWKKYTENYYQMDTYYRLFHLSFQKSLETSNILLDDLFKHVVDKVEGLYKNWFLRELGNNWSDVSADELKNYGKILEIPQQEEFYRSHIETSENKVFVIISDAMRYEVAATMADQLQRETQSKVSLSSMQSIFPCITKFGMAALLPHKELTVEVRNDILTVLADGQSTASTYYRDKVLKSEDPASVALKYNDIIAMKRAERSALVKGMNVVCIYHDTIDEASHTSDTAVFSACDKAISELKNLVRIIVNEFGGTNILITADHGFLYTYSPLKEEDKVAKRGFFDVDAVNSDVIKKESNRRCVEYGRRYAILQKDVQPDYLMPVKFLDGNTEFDGFAPRENIRIKMNGGGMNFVHGGISLQEMVVPVIEYHYLRNDSMEYKRNKQKYDTKPVTVNLLSANRKISNMIFSLNFYQKDAVSANREAATYQVYFTDESGKQISDVQKIIADKTSDNGAERTFRCQFNLKSLQYSNTATYYLVIADEQGLQMPQHEPFQIDIAFAVDEFDFFS</sequence>
<organism evidence="1 2">
    <name type="scientific">Blautia obeum</name>
    <dbReference type="NCBI Taxonomy" id="40520"/>
    <lineage>
        <taxon>Bacteria</taxon>
        <taxon>Bacillati</taxon>
        <taxon>Bacillota</taxon>
        <taxon>Clostridia</taxon>
        <taxon>Lachnospirales</taxon>
        <taxon>Lachnospiraceae</taxon>
        <taxon>Blautia</taxon>
    </lineage>
</organism>
<dbReference type="SUPFAM" id="SSF53649">
    <property type="entry name" value="Alkaline phosphatase-like"/>
    <property type="match status" value="1"/>
</dbReference>
<dbReference type="InterPro" id="IPR014060">
    <property type="entry name" value="PglZ"/>
</dbReference>
<comment type="caution">
    <text evidence="1">The sequence shown here is derived from an EMBL/GenBank/DDBJ whole genome shotgun (WGS) entry which is preliminary data.</text>
</comment>
<name>A0A414S889_9FIRM</name>
<dbReference type="NCBIfam" id="TIGR02687">
    <property type="entry name" value="BREX-1 system phosphatase PglZ type A"/>
    <property type="match status" value="1"/>
</dbReference>
<evidence type="ECO:0000313" key="1">
    <source>
        <dbReference type="EMBL" id="RHG14430.1"/>
    </source>
</evidence>
<evidence type="ECO:0000313" key="2">
    <source>
        <dbReference type="Proteomes" id="UP000284220"/>
    </source>
</evidence>
<dbReference type="InterPro" id="IPR017850">
    <property type="entry name" value="Alkaline_phosphatase_core_sf"/>
</dbReference>
<protein>
    <submittedName>
        <fullName evidence="1">BREX-1 system phosphatase PglZ type A</fullName>
    </submittedName>
</protein>
<proteinExistence type="predicted"/>
<dbReference type="Proteomes" id="UP000284220">
    <property type="component" value="Unassembled WGS sequence"/>
</dbReference>
<dbReference type="Pfam" id="PF08665">
    <property type="entry name" value="PglZ"/>
    <property type="match status" value="1"/>
</dbReference>